<dbReference type="SUPFAM" id="SSF51395">
    <property type="entry name" value="FMN-linked oxidoreductases"/>
    <property type="match status" value="1"/>
</dbReference>
<protein>
    <recommendedName>
        <fullName evidence="8">tRNA-dihydrouridine(20/20a) synthase</fullName>
        <ecNumber evidence="8">1.3.1.91</ecNumber>
    </recommendedName>
    <alternativeName>
        <fullName evidence="8">DusA-like U20-specific dihydrouridine synthase</fullName>
        <shortName evidence="8">U20-specific Dus</shortName>
    </alternativeName>
</protein>
<keyword evidence="1 8" id="KW-0820">tRNA-binding</keyword>
<dbReference type="NCBIfam" id="NF008774">
    <property type="entry name" value="PRK11815.1"/>
    <property type="match status" value="1"/>
</dbReference>
<gene>
    <name evidence="13" type="ORF">RINTHH_8630</name>
</gene>
<dbReference type="GO" id="GO:0050660">
    <property type="term" value="F:flavin adenine dinucleotide binding"/>
    <property type="evidence" value="ECO:0007669"/>
    <property type="project" value="InterPro"/>
</dbReference>
<keyword evidence="4 8" id="KW-0819">tRNA processing</keyword>
<comment type="similarity">
    <text evidence="9">Belongs to the dus family.</text>
</comment>
<evidence type="ECO:0000256" key="7">
    <source>
        <dbReference type="ARBA" id="ARBA00023002"/>
    </source>
</evidence>
<feature type="binding site" evidence="8 11">
    <location>
        <position position="125"/>
    </location>
    <ligand>
        <name>FMN</name>
        <dbReference type="ChEBI" id="CHEBI:58210"/>
    </ligand>
</feature>
<evidence type="ECO:0000256" key="11">
    <source>
        <dbReference type="PIRSR" id="PIRSR006621-2"/>
    </source>
</evidence>
<dbReference type="InterPro" id="IPR001269">
    <property type="entry name" value="DUS_fam"/>
</dbReference>
<evidence type="ECO:0000256" key="9">
    <source>
        <dbReference type="PIRNR" id="PIRNR006621"/>
    </source>
</evidence>
<evidence type="ECO:0000256" key="2">
    <source>
        <dbReference type="ARBA" id="ARBA00022630"/>
    </source>
</evidence>
<evidence type="ECO:0000256" key="8">
    <source>
        <dbReference type="HAMAP-Rule" id="MF_02041"/>
    </source>
</evidence>
<keyword evidence="7 8" id="KW-0560">Oxidoreductase</keyword>
<evidence type="ECO:0000256" key="4">
    <source>
        <dbReference type="ARBA" id="ARBA00022694"/>
    </source>
</evidence>
<comment type="catalytic activity">
    <reaction evidence="8">
        <text>5,6-dihydrouridine(20a) in tRNA + NAD(+) = uridine(20a) in tRNA + NADH + H(+)</text>
        <dbReference type="Rhea" id="RHEA:53348"/>
        <dbReference type="Rhea" id="RHEA-COMP:13535"/>
        <dbReference type="Rhea" id="RHEA-COMP:13536"/>
        <dbReference type="ChEBI" id="CHEBI:15378"/>
        <dbReference type="ChEBI" id="CHEBI:57540"/>
        <dbReference type="ChEBI" id="CHEBI:57945"/>
        <dbReference type="ChEBI" id="CHEBI:65315"/>
        <dbReference type="ChEBI" id="CHEBI:74443"/>
    </reaction>
</comment>
<dbReference type="PANTHER" id="PTHR42907">
    <property type="entry name" value="FMN-LINKED OXIDOREDUCTASES SUPERFAMILY PROTEIN"/>
    <property type="match status" value="1"/>
</dbReference>
<feature type="binding site" evidence="8 11">
    <location>
        <begin position="219"/>
        <end position="220"/>
    </location>
    <ligand>
        <name>FMN</name>
        <dbReference type="ChEBI" id="CHEBI:58210"/>
    </ligand>
</feature>
<comment type="caution">
    <text evidence="13">The sequence shown here is derived from an EMBL/GenBank/DDBJ whole genome shotgun (WGS) entry which is preliminary data.</text>
</comment>
<comment type="caution">
    <text evidence="8">Lacks conserved residue(s) required for the propagation of feature annotation.</text>
</comment>
<keyword evidence="11" id="KW-0547">Nucleotide-binding</keyword>
<name>M1WZQ9_9NOST</name>
<dbReference type="GO" id="GO:0102264">
    <property type="term" value="F:tRNA-dihydrouridine20 synthase activity"/>
    <property type="evidence" value="ECO:0007669"/>
    <property type="project" value="UniProtKB-EC"/>
</dbReference>
<dbReference type="Gene3D" id="3.20.20.70">
    <property type="entry name" value="Aldolase class I"/>
    <property type="match status" value="1"/>
</dbReference>
<feature type="binding site" evidence="8 11">
    <location>
        <position position="157"/>
    </location>
    <ligand>
        <name>FMN</name>
        <dbReference type="ChEBI" id="CHEBI:58210"/>
    </ligand>
</feature>
<sequence length="324" mass="37018">MAPMMDRTDRHFRYFIRQITKHTLLYTEMLTSAAILNGDRKNLLGFFPEEKPLSLQLGGSNPQHLAECAHIAEDMGYDEINLNVGCPSSRVYDGGFGVSLMMHPERVAKCIEEMMLATKLPVTVKHRIGVDNYDSYEDMVNFVRIVAEAGCEVFVVHARKAWLQGLSPKENRDIPPLRYSEVHHLKQDFPHVFIEINGGLTDLEQVQEQLQFVDGVMIGRAAYDNPYLFANSDKLIHGNNDTPPSKYQVVESMYPYVDYWVSQGLKLNRITRHMLNLFSGQPGSRVWKQVLMENSHYEGANTEILRTALEKVKGLEEITSRKQV</sequence>
<dbReference type="EC" id="1.3.1.91" evidence="8"/>
<keyword evidence="5 8" id="KW-0521">NADP</keyword>
<comment type="catalytic activity">
    <reaction evidence="8">
        <text>5,6-dihydrouridine(20a) in tRNA + NADP(+) = uridine(20a) in tRNA + NADPH + H(+)</text>
        <dbReference type="Rhea" id="RHEA:53344"/>
        <dbReference type="Rhea" id="RHEA-COMP:13535"/>
        <dbReference type="Rhea" id="RHEA-COMP:13536"/>
        <dbReference type="ChEBI" id="CHEBI:15378"/>
        <dbReference type="ChEBI" id="CHEBI:57783"/>
        <dbReference type="ChEBI" id="CHEBI:58349"/>
        <dbReference type="ChEBI" id="CHEBI:65315"/>
        <dbReference type="ChEBI" id="CHEBI:74443"/>
    </reaction>
</comment>
<dbReference type="AlphaFoldDB" id="M1WZQ9"/>
<evidence type="ECO:0000256" key="1">
    <source>
        <dbReference type="ARBA" id="ARBA00022555"/>
    </source>
</evidence>
<feature type="binding site" evidence="8 11">
    <location>
        <begin position="3"/>
        <end position="5"/>
    </location>
    <ligand>
        <name>FMN</name>
        <dbReference type="ChEBI" id="CHEBI:58210"/>
    </ligand>
</feature>
<dbReference type="Proteomes" id="UP000053051">
    <property type="component" value="Unassembled WGS sequence"/>
</dbReference>
<dbReference type="EMBL" id="CAIY01000031">
    <property type="protein sequence ID" value="CCH67018.1"/>
    <property type="molecule type" value="Genomic_DNA"/>
</dbReference>
<dbReference type="PANTHER" id="PTHR42907:SF1">
    <property type="entry name" value="FMN-LINKED OXIDOREDUCTASES SUPERFAMILY PROTEIN"/>
    <property type="match status" value="1"/>
</dbReference>
<dbReference type="InterPro" id="IPR004653">
    <property type="entry name" value="DusA"/>
</dbReference>
<dbReference type="Pfam" id="PF01207">
    <property type="entry name" value="Dus"/>
    <property type="match status" value="1"/>
</dbReference>
<organism evidence="13 14">
    <name type="scientific">Richelia intracellularis HH01</name>
    <dbReference type="NCBI Taxonomy" id="1165094"/>
    <lineage>
        <taxon>Bacteria</taxon>
        <taxon>Bacillati</taxon>
        <taxon>Cyanobacteriota</taxon>
        <taxon>Cyanophyceae</taxon>
        <taxon>Nostocales</taxon>
        <taxon>Nostocaceae</taxon>
        <taxon>Richelia</taxon>
    </lineage>
</organism>
<evidence type="ECO:0000259" key="12">
    <source>
        <dbReference type="Pfam" id="PF01207"/>
    </source>
</evidence>
<keyword evidence="2 8" id="KW-0285">Flavoprotein</keyword>
<evidence type="ECO:0000256" key="6">
    <source>
        <dbReference type="ARBA" id="ARBA00022884"/>
    </source>
</evidence>
<feature type="site" description="Interacts with tRNA" evidence="8">
    <location>
        <position position="172"/>
    </location>
</feature>
<dbReference type="InterPro" id="IPR013785">
    <property type="entry name" value="Aldolase_TIM"/>
</dbReference>
<keyword evidence="6 8" id="KW-0694">RNA-binding</keyword>
<proteinExistence type="inferred from homology"/>
<comment type="similarity">
    <text evidence="8">Belongs to the Dus family. DusA subfamily.</text>
</comment>
<feature type="active site" description="Proton donor" evidence="8 10">
    <location>
        <position position="86"/>
    </location>
</feature>
<dbReference type="Gene3D" id="1.20.120.1460">
    <property type="match status" value="1"/>
</dbReference>
<feature type="binding site" evidence="8 11">
    <location>
        <position position="56"/>
    </location>
    <ligand>
        <name>FMN</name>
        <dbReference type="ChEBI" id="CHEBI:58210"/>
    </ligand>
</feature>
<feature type="site" description="Interacts with tRNA; defines subfamily-specific binding signature" evidence="8">
    <location>
        <position position="169"/>
    </location>
</feature>
<feature type="domain" description="DUS-like FMN-binding" evidence="12">
    <location>
        <begin position="1"/>
        <end position="309"/>
    </location>
</feature>
<evidence type="ECO:0000256" key="5">
    <source>
        <dbReference type="ARBA" id="ARBA00022857"/>
    </source>
</evidence>
<dbReference type="PIRSF" id="PIRSF006621">
    <property type="entry name" value="Dus"/>
    <property type="match status" value="1"/>
</dbReference>
<keyword evidence="14" id="KW-1185">Reference proteome</keyword>
<reference evidence="13 14" key="1">
    <citation type="submission" date="2012-05" db="EMBL/GenBank/DDBJ databases">
        <authorList>
            <person name="Hilton J."/>
        </authorList>
    </citation>
    <scope>NUCLEOTIDE SEQUENCE [LARGE SCALE GENOMIC DNA]</scope>
    <source>
        <strain evidence="13 14">HH01</strain>
    </source>
</reference>
<comment type="cofactor">
    <cofactor evidence="8 9 11">
        <name>FMN</name>
        <dbReference type="ChEBI" id="CHEBI:58210"/>
    </cofactor>
</comment>
<evidence type="ECO:0000313" key="13">
    <source>
        <dbReference type="EMBL" id="CCH67018.1"/>
    </source>
</evidence>
<evidence type="ECO:0000256" key="10">
    <source>
        <dbReference type="PIRSR" id="PIRSR006621-1"/>
    </source>
</evidence>
<dbReference type="CDD" id="cd02801">
    <property type="entry name" value="DUS_like_FMN"/>
    <property type="match status" value="1"/>
</dbReference>
<dbReference type="NCBIfam" id="TIGR00742">
    <property type="entry name" value="yjbN"/>
    <property type="match status" value="1"/>
</dbReference>
<evidence type="ECO:0000313" key="14">
    <source>
        <dbReference type="Proteomes" id="UP000053051"/>
    </source>
</evidence>
<feature type="site" description="Interacts with tRNA" evidence="8">
    <location>
        <position position="83"/>
    </location>
</feature>
<dbReference type="GO" id="GO:0102266">
    <property type="term" value="F:tRNA-dihydrouridine20a synthase activity"/>
    <property type="evidence" value="ECO:0007669"/>
    <property type="project" value="RHEA"/>
</dbReference>
<dbReference type="GO" id="GO:0000049">
    <property type="term" value="F:tRNA binding"/>
    <property type="evidence" value="ECO:0007669"/>
    <property type="project" value="UniProtKB-UniRule"/>
</dbReference>
<comment type="catalytic activity">
    <reaction evidence="8">
        <text>5,6-dihydrouridine(20) in tRNA + NADP(+) = uridine(20) in tRNA + NADPH + H(+)</text>
        <dbReference type="Rhea" id="RHEA:53336"/>
        <dbReference type="Rhea" id="RHEA-COMP:13533"/>
        <dbReference type="Rhea" id="RHEA-COMP:13534"/>
        <dbReference type="ChEBI" id="CHEBI:15378"/>
        <dbReference type="ChEBI" id="CHEBI:57783"/>
        <dbReference type="ChEBI" id="CHEBI:58349"/>
        <dbReference type="ChEBI" id="CHEBI:65315"/>
        <dbReference type="ChEBI" id="CHEBI:74443"/>
        <dbReference type="EC" id="1.3.1.91"/>
    </reaction>
</comment>
<reference evidence="14" key="2">
    <citation type="submission" date="2016-01" db="EMBL/GenBank/DDBJ databases">
        <title>Diatom-associated endosymboitic cyanobacterium lacks core nitrogen metabolism enzymes.</title>
        <authorList>
            <person name="Hilton J.A."/>
            <person name="Foster R.A."/>
            <person name="Tripp H.J."/>
            <person name="Carter B.J."/>
            <person name="Zehr J.P."/>
            <person name="Villareal T.A."/>
        </authorList>
    </citation>
    <scope>NUCLEOTIDE SEQUENCE [LARGE SCALE GENOMIC DNA]</scope>
    <source>
        <strain evidence="14">HH01</strain>
    </source>
</reference>
<dbReference type="InterPro" id="IPR035587">
    <property type="entry name" value="DUS-like_FMN-bd"/>
</dbReference>
<evidence type="ECO:0000256" key="3">
    <source>
        <dbReference type="ARBA" id="ARBA00022643"/>
    </source>
</evidence>
<keyword evidence="3 8" id="KW-0288">FMN</keyword>
<dbReference type="STRING" id="1165094.RINTHH_8630"/>
<comment type="catalytic activity">
    <reaction evidence="8">
        <text>5,6-dihydrouridine(20) in tRNA + NAD(+) = uridine(20) in tRNA + NADH + H(+)</text>
        <dbReference type="Rhea" id="RHEA:53340"/>
        <dbReference type="Rhea" id="RHEA-COMP:13533"/>
        <dbReference type="Rhea" id="RHEA-COMP:13534"/>
        <dbReference type="ChEBI" id="CHEBI:15378"/>
        <dbReference type="ChEBI" id="CHEBI:57540"/>
        <dbReference type="ChEBI" id="CHEBI:57945"/>
        <dbReference type="ChEBI" id="CHEBI:65315"/>
        <dbReference type="ChEBI" id="CHEBI:74443"/>
        <dbReference type="EC" id="1.3.1.91"/>
    </reaction>
</comment>
<feature type="site" description="Interacts with tRNA; defines subfamily-specific binding signature" evidence="8">
    <location>
        <position position="285"/>
    </location>
</feature>
<dbReference type="HAMAP" id="MF_02041">
    <property type="entry name" value="DusA_subfam"/>
    <property type="match status" value="1"/>
</dbReference>
<dbReference type="GO" id="GO:0010181">
    <property type="term" value="F:FMN binding"/>
    <property type="evidence" value="ECO:0007669"/>
    <property type="project" value="UniProtKB-UniRule"/>
</dbReference>
<feature type="binding site" evidence="8 11">
    <location>
        <begin position="197"/>
        <end position="199"/>
    </location>
    <ligand>
        <name>FMN</name>
        <dbReference type="ChEBI" id="CHEBI:58210"/>
    </ligand>
</feature>
<comment type="function">
    <text evidence="8">Catalyzes the synthesis of 5,6-dihydrouridine (D), a modified base found in the D-loop of most tRNAs, via the reduction of the C5-C6 double bond in target uridines. Specifically modifies U20 and U20a in tRNAs.</text>
</comment>
<accession>M1WZQ9</accession>